<protein>
    <submittedName>
        <fullName evidence="1">Uncharacterized protein</fullName>
    </submittedName>
</protein>
<dbReference type="Proteomes" id="UP001239111">
    <property type="component" value="Chromosome 2"/>
</dbReference>
<accession>A0ACC2P5P3</accession>
<gene>
    <name evidence="1" type="ORF">QAD02_014558</name>
</gene>
<evidence type="ECO:0000313" key="2">
    <source>
        <dbReference type="Proteomes" id="UP001239111"/>
    </source>
</evidence>
<sequence>MSFIIKLIPLILVLHQLILLAEAGNFTEPRLAKLVKLFSKPGAFSQMDEIFGEQEQVRPSSSSCPDGEEGLECRRAEARRSVDCPRGDCYCYNCSKAGPELWASCCRESLKCCSHLAAACRTCDQPYLYPFCAKHFKKCITNLNDKKAV</sequence>
<reference evidence="1" key="1">
    <citation type="submission" date="2023-04" db="EMBL/GenBank/DDBJ databases">
        <title>A chromosome-level genome assembly of the parasitoid wasp Eretmocerus hayati.</title>
        <authorList>
            <person name="Zhong Y."/>
            <person name="Liu S."/>
            <person name="Liu Y."/>
        </authorList>
    </citation>
    <scope>NUCLEOTIDE SEQUENCE</scope>
    <source>
        <strain evidence="1">ZJU_SS_LIU_2023</strain>
    </source>
</reference>
<comment type="caution">
    <text evidence="1">The sequence shown here is derived from an EMBL/GenBank/DDBJ whole genome shotgun (WGS) entry which is preliminary data.</text>
</comment>
<keyword evidence="2" id="KW-1185">Reference proteome</keyword>
<organism evidence="1 2">
    <name type="scientific">Eretmocerus hayati</name>
    <dbReference type="NCBI Taxonomy" id="131215"/>
    <lineage>
        <taxon>Eukaryota</taxon>
        <taxon>Metazoa</taxon>
        <taxon>Ecdysozoa</taxon>
        <taxon>Arthropoda</taxon>
        <taxon>Hexapoda</taxon>
        <taxon>Insecta</taxon>
        <taxon>Pterygota</taxon>
        <taxon>Neoptera</taxon>
        <taxon>Endopterygota</taxon>
        <taxon>Hymenoptera</taxon>
        <taxon>Apocrita</taxon>
        <taxon>Proctotrupomorpha</taxon>
        <taxon>Chalcidoidea</taxon>
        <taxon>Aphelinidae</taxon>
        <taxon>Aphelininae</taxon>
        <taxon>Eretmocerus</taxon>
    </lineage>
</organism>
<dbReference type="EMBL" id="CM056742">
    <property type="protein sequence ID" value="KAJ8678771.1"/>
    <property type="molecule type" value="Genomic_DNA"/>
</dbReference>
<proteinExistence type="predicted"/>
<name>A0ACC2P5P3_9HYME</name>
<evidence type="ECO:0000313" key="1">
    <source>
        <dbReference type="EMBL" id="KAJ8678771.1"/>
    </source>
</evidence>